<name>A0AAV3YD30_9GAST</name>
<proteinExistence type="predicted"/>
<evidence type="ECO:0000313" key="1">
    <source>
        <dbReference type="EMBL" id="GFN80439.1"/>
    </source>
</evidence>
<dbReference type="Proteomes" id="UP000735302">
    <property type="component" value="Unassembled WGS sequence"/>
</dbReference>
<dbReference type="EMBL" id="BLXT01000825">
    <property type="protein sequence ID" value="GFN80439.1"/>
    <property type="molecule type" value="Genomic_DNA"/>
</dbReference>
<evidence type="ECO:0000313" key="2">
    <source>
        <dbReference type="Proteomes" id="UP000735302"/>
    </source>
</evidence>
<comment type="caution">
    <text evidence="1">The sequence shown here is derived from an EMBL/GenBank/DDBJ whole genome shotgun (WGS) entry which is preliminary data.</text>
</comment>
<sequence>MDPILKVQVRTANMPGLLVTTPAHDPQRRTWGPKPDVDLGQTVAGDYALNIFLSRVRVHHRPELCSDKDQEDYPQHNLYYMLMIFTGS</sequence>
<accession>A0AAV3YD30</accession>
<gene>
    <name evidence="1" type="ORF">PoB_000694500</name>
</gene>
<dbReference type="AlphaFoldDB" id="A0AAV3YD30"/>
<reference evidence="1 2" key="1">
    <citation type="journal article" date="2021" name="Elife">
        <title>Chloroplast acquisition without the gene transfer in kleptoplastic sea slugs, Plakobranchus ocellatus.</title>
        <authorList>
            <person name="Maeda T."/>
            <person name="Takahashi S."/>
            <person name="Yoshida T."/>
            <person name="Shimamura S."/>
            <person name="Takaki Y."/>
            <person name="Nagai Y."/>
            <person name="Toyoda A."/>
            <person name="Suzuki Y."/>
            <person name="Arimoto A."/>
            <person name="Ishii H."/>
            <person name="Satoh N."/>
            <person name="Nishiyama T."/>
            <person name="Hasebe M."/>
            <person name="Maruyama T."/>
            <person name="Minagawa J."/>
            <person name="Obokata J."/>
            <person name="Shigenobu S."/>
        </authorList>
    </citation>
    <scope>NUCLEOTIDE SEQUENCE [LARGE SCALE GENOMIC DNA]</scope>
</reference>
<protein>
    <submittedName>
        <fullName evidence="1">Uncharacterized protein</fullName>
    </submittedName>
</protein>
<organism evidence="1 2">
    <name type="scientific">Plakobranchus ocellatus</name>
    <dbReference type="NCBI Taxonomy" id="259542"/>
    <lineage>
        <taxon>Eukaryota</taxon>
        <taxon>Metazoa</taxon>
        <taxon>Spiralia</taxon>
        <taxon>Lophotrochozoa</taxon>
        <taxon>Mollusca</taxon>
        <taxon>Gastropoda</taxon>
        <taxon>Heterobranchia</taxon>
        <taxon>Euthyneura</taxon>
        <taxon>Panpulmonata</taxon>
        <taxon>Sacoglossa</taxon>
        <taxon>Placobranchoidea</taxon>
        <taxon>Plakobranchidae</taxon>
        <taxon>Plakobranchus</taxon>
    </lineage>
</organism>
<keyword evidence="2" id="KW-1185">Reference proteome</keyword>